<dbReference type="InterPro" id="IPR000560">
    <property type="entry name" value="His_Pase_clade-2"/>
</dbReference>
<evidence type="ECO:0000256" key="4">
    <source>
        <dbReference type="ARBA" id="ARBA00022801"/>
    </source>
</evidence>
<accession>A0A1E3P363</accession>
<evidence type="ECO:0000256" key="6">
    <source>
        <dbReference type="PIRSR" id="PIRSR000894-1"/>
    </source>
</evidence>
<dbReference type="InterPro" id="IPR029033">
    <property type="entry name" value="His_PPase_superfam"/>
</dbReference>
<feature type="active site" description="Proton donor" evidence="6">
    <location>
        <position position="333"/>
    </location>
</feature>
<dbReference type="SUPFAM" id="SSF53254">
    <property type="entry name" value="Phosphoglycerate mutase-like"/>
    <property type="match status" value="1"/>
</dbReference>
<proteinExistence type="inferred from homology"/>
<dbReference type="EMBL" id="KV454211">
    <property type="protein sequence ID" value="ODQ59327.1"/>
    <property type="molecule type" value="Genomic_DNA"/>
</dbReference>
<evidence type="ECO:0000256" key="8">
    <source>
        <dbReference type="SAM" id="SignalP"/>
    </source>
</evidence>
<feature type="active site" description="Nucleophile" evidence="6">
    <location>
        <position position="78"/>
    </location>
</feature>
<comment type="similarity">
    <text evidence="2">Belongs to the histidine acid phosphatase family.</text>
</comment>
<dbReference type="STRING" id="683960.A0A1E3P363"/>
<dbReference type="InterPro" id="IPR016274">
    <property type="entry name" value="Histidine_acid_Pase_euk"/>
</dbReference>
<evidence type="ECO:0000256" key="3">
    <source>
        <dbReference type="ARBA" id="ARBA00012646"/>
    </source>
</evidence>
<organism evidence="9 10">
    <name type="scientific">Wickerhamomyces anomalus (strain ATCC 58044 / CBS 1984 / NCYC 433 / NRRL Y-366-8)</name>
    <name type="common">Yeast</name>
    <name type="synonym">Hansenula anomala</name>
    <dbReference type="NCBI Taxonomy" id="683960"/>
    <lineage>
        <taxon>Eukaryota</taxon>
        <taxon>Fungi</taxon>
        <taxon>Dikarya</taxon>
        <taxon>Ascomycota</taxon>
        <taxon>Saccharomycotina</taxon>
        <taxon>Saccharomycetes</taxon>
        <taxon>Phaffomycetales</taxon>
        <taxon>Wickerhamomycetaceae</taxon>
        <taxon>Wickerhamomyces</taxon>
    </lineage>
</organism>
<dbReference type="PROSITE" id="PS00616">
    <property type="entry name" value="HIS_ACID_PHOSPHAT_1"/>
    <property type="match status" value="1"/>
</dbReference>
<dbReference type="PIRSF" id="PIRSF000894">
    <property type="entry name" value="Acid_phosphatase"/>
    <property type="match status" value="1"/>
</dbReference>
<feature type="signal peptide" evidence="8">
    <location>
        <begin position="1"/>
        <end position="20"/>
    </location>
</feature>
<dbReference type="EC" id="3.1.3.2" evidence="3"/>
<keyword evidence="8" id="KW-0732">Signal</keyword>
<gene>
    <name evidence="9" type="ORF">WICANDRAFT_32492</name>
</gene>
<evidence type="ECO:0000256" key="2">
    <source>
        <dbReference type="ARBA" id="ARBA00005375"/>
    </source>
</evidence>
<evidence type="ECO:0000313" key="10">
    <source>
        <dbReference type="Proteomes" id="UP000094112"/>
    </source>
</evidence>
<dbReference type="GeneID" id="30199216"/>
<sequence>MLLSQPILSLLALSIASVDALPIQQFSLKPFSQEALDQYNVLRFLGTASPYVANPGYGIERDALAQCKVSQANMIARHGERYPSKKKGEKMIKNLASIRNNTEQVEGPLAFLKDYEFRALDAAGFEKETSSGPYAGLLEMYKLGSLFRDHYYELYEDGEDIKFYAASSKRVVESAHKFAEGFLGQNYNKTFVKVIDEDDEKLGANSLTPVTSCKNYNKKLHKDTIKSLSESYLDQIAERLNNESPGINLTADAVESLMYYCGYDLNVVGSKEICDIFTTTDFLSYSYGKDVEYYYEKGPGNNMSSIIGSVYINAVIELLKDDTKNLTLSFAHDSDIFYIISNLGIFDDGDLSVKHIDFNHLWKVSNIAPMGARLIIERLECEGSDGDYVRIVLNDAVIPIPGHSDGPGFSISVKEFEDYISEKLDGHTYAKDCGIESGIPTNLTFFWDN</sequence>
<dbReference type="GO" id="GO:0009277">
    <property type="term" value="C:fungal-type cell wall"/>
    <property type="evidence" value="ECO:0007669"/>
    <property type="project" value="TreeGrafter"/>
</dbReference>
<reference evidence="9 10" key="1">
    <citation type="journal article" date="2016" name="Proc. Natl. Acad. Sci. U.S.A.">
        <title>Comparative genomics of biotechnologically important yeasts.</title>
        <authorList>
            <person name="Riley R."/>
            <person name="Haridas S."/>
            <person name="Wolfe K.H."/>
            <person name="Lopes M.R."/>
            <person name="Hittinger C.T."/>
            <person name="Goeker M."/>
            <person name="Salamov A.A."/>
            <person name="Wisecaver J.H."/>
            <person name="Long T.M."/>
            <person name="Calvey C.H."/>
            <person name="Aerts A.L."/>
            <person name="Barry K.W."/>
            <person name="Choi C."/>
            <person name="Clum A."/>
            <person name="Coughlan A.Y."/>
            <person name="Deshpande S."/>
            <person name="Douglass A.P."/>
            <person name="Hanson S.J."/>
            <person name="Klenk H.-P."/>
            <person name="LaButti K.M."/>
            <person name="Lapidus A."/>
            <person name="Lindquist E.A."/>
            <person name="Lipzen A.M."/>
            <person name="Meier-Kolthoff J.P."/>
            <person name="Ohm R.A."/>
            <person name="Otillar R.P."/>
            <person name="Pangilinan J.L."/>
            <person name="Peng Y."/>
            <person name="Rokas A."/>
            <person name="Rosa C.A."/>
            <person name="Scheuner C."/>
            <person name="Sibirny A.A."/>
            <person name="Slot J.C."/>
            <person name="Stielow J.B."/>
            <person name="Sun H."/>
            <person name="Kurtzman C.P."/>
            <person name="Blackwell M."/>
            <person name="Grigoriev I.V."/>
            <person name="Jeffries T.W."/>
        </authorList>
    </citation>
    <scope>NUCLEOTIDE SEQUENCE [LARGE SCALE GENOMIC DNA]</scope>
    <source>
        <strain evidence="10">ATCC 58044 / CBS 1984 / NCYC 433 / NRRL Y-366-8</strain>
    </source>
</reference>
<dbReference type="RefSeq" id="XP_019038534.1">
    <property type="nucleotide sequence ID" value="XM_019181970.1"/>
</dbReference>
<evidence type="ECO:0000256" key="5">
    <source>
        <dbReference type="ARBA" id="ARBA00023180"/>
    </source>
</evidence>
<evidence type="ECO:0000256" key="7">
    <source>
        <dbReference type="PIRSR" id="PIRSR000894-2"/>
    </source>
</evidence>
<feature type="disulfide bond" evidence="7">
    <location>
        <begin position="261"/>
        <end position="274"/>
    </location>
</feature>
<dbReference type="GO" id="GO:0003993">
    <property type="term" value="F:acid phosphatase activity"/>
    <property type="evidence" value="ECO:0007669"/>
    <property type="project" value="UniProtKB-EC"/>
</dbReference>
<evidence type="ECO:0000313" key="9">
    <source>
        <dbReference type="EMBL" id="ODQ59327.1"/>
    </source>
</evidence>
<protein>
    <recommendedName>
        <fullName evidence="3">acid phosphatase</fullName>
        <ecNumber evidence="3">3.1.3.2</ecNumber>
    </recommendedName>
</protein>
<dbReference type="CDD" id="cd07061">
    <property type="entry name" value="HP_HAP_like"/>
    <property type="match status" value="1"/>
</dbReference>
<keyword evidence="4" id="KW-0378">Hydrolase</keyword>
<evidence type="ECO:0000256" key="1">
    <source>
        <dbReference type="ARBA" id="ARBA00000032"/>
    </source>
</evidence>
<keyword evidence="5" id="KW-0325">Glycoprotein</keyword>
<dbReference type="PANTHER" id="PTHR20963:SF18">
    <property type="entry name" value="ACID PHOSPHATASE PHO11-RELATED"/>
    <property type="match status" value="1"/>
</dbReference>
<keyword evidence="7" id="KW-1015">Disulfide bond</keyword>
<dbReference type="Proteomes" id="UP000094112">
    <property type="component" value="Unassembled WGS sequence"/>
</dbReference>
<dbReference type="OrthoDB" id="6509975at2759"/>
<dbReference type="AlphaFoldDB" id="A0A1E3P363"/>
<keyword evidence="10" id="KW-1185">Reference proteome</keyword>
<comment type="catalytic activity">
    <reaction evidence="1">
        <text>a phosphate monoester + H2O = an alcohol + phosphate</text>
        <dbReference type="Rhea" id="RHEA:15017"/>
        <dbReference type="ChEBI" id="CHEBI:15377"/>
        <dbReference type="ChEBI" id="CHEBI:30879"/>
        <dbReference type="ChEBI" id="CHEBI:43474"/>
        <dbReference type="ChEBI" id="CHEBI:67140"/>
        <dbReference type="EC" id="3.1.3.2"/>
    </reaction>
</comment>
<dbReference type="Gene3D" id="3.40.50.1240">
    <property type="entry name" value="Phosphoglycerate mutase-like"/>
    <property type="match status" value="1"/>
</dbReference>
<dbReference type="PANTHER" id="PTHR20963">
    <property type="entry name" value="MULTIPLE INOSITOL POLYPHOSPHATE PHOSPHATASE-RELATED"/>
    <property type="match status" value="1"/>
</dbReference>
<name>A0A1E3P363_WICAA</name>
<feature type="chain" id="PRO_5009133631" description="acid phosphatase" evidence="8">
    <location>
        <begin position="21"/>
        <end position="449"/>
    </location>
</feature>
<dbReference type="Pfam" id="PF00328">
    <property type="entry name" value="His_Phos_2"/>
    <property type="match status" value="1"/>
</dbReference>
<dbReference type="InterPro" id="IPR033379">
    <property type="entry name" value="Acid_Pase_AS"/>
</dbReference>
<feature type="disulfide bond" evidence="7">
    <location>
        <begin position="67"/>
        <end position="381"/>
    </location>
</feature>